<sequence length="147" mass="17476">MGKTQICPICKKPYEYIEFDPKKDICNLFTEQERRNGTVVRLPKCMHYTVKEASRTLFLSEATIRNYCQQGRIELAVKIGKKWYIRYDLILKRSEDFQPEAEDGYFPNDGYFDGEDQKAGRDFWSNNSISNREFAEMNEYLFTAYEQ</sequence>
<dbReference type="AlphaFoldDB" id="A0A1I2ZRC7"/>
<dbReference type="InterPro" id="IPR041657">
    <property type="entry name" value="HTH_17"/>
</dbReference>
<name>A0A1I2ZRC7_9FIRM</name>
<evidence type="ECO:0000313" key="2">
    <source>
        <dbReference type="EMBL" id="SFH40304.1"/>
    </source>
</evidence>
<dbReference type="OrthoDB" id="9799038at2"/>
<dbReference type="Proteomes" id="UP000199337">
    <property type="component" value="Unassembled WGS sequence"/>
</dbReference>
<protein>
    <submittedName>
        <fullName evidence="2">Helix-turn-helix domain-containing protein</fullName>
    </submittedName>
</protein>
<dbReference type="EMBL" id="FOOX01000036">
    <property type="protein sequence ID" value="SFH40304.1"/>
    <property type="molecule type" value="Genomic_DNA"/>
</dbReference>
<dbReference type="STRING" id="341036.SAMN05660649_05081"/>
<evidence type="ECO:0000313" key="3">
    <source>
        <dbReference type="Proteomes" id="UP000199337"/>
    </source>
</evidence>
<keyword evidence="3" id="KW-1185">Reference proteome</keyword>
<dbReference type="Pfam" id="PF12728">
    <property type="entry name" value="HTH_17"/>
    <property type="match status" value="1"/>
</dbReference>
<reference evidence="3" key="1">
    <citation type="submission" date="2016-10" db="EMBL/GenBank/DDBJ databases">
        <authorList>
            <person name="Varghese N."/>
            <person name="Submissions S."/>
        </authorList>
    </citation>
    <scope>NUCLEOTIDE SEQUENCE [LARGE SCALE GENOMIC DNA]</scope>
    <source>
        <strain evidence="3">DSM 17038</strain>
    </source>
</reference>
<organism evidence="2 3">
    <name type="scientific">Desulfotruncus arcticus DSM 17038</name>
    <dbReference type="NCBI Taxonomy" id="1121424"/>
    <lineage>
        <taxon>Bacteria</taxon>
        <taxon>Bacillati</taxon>
        <taxon>Bacillota</taxon>
        <taxon>Clostridia</taxon>
        <taxon>Eubacteriales</taxon>
        <taxon>Desulfallaceae</taxon>
        <taxon>Desulfotruncus</taxon>
    </lineage>
</organism>
<dbReference type="RefSeq" id="WP_092476147.1">
    <property type="nucleotide sequence ID" value="NZ_FOOX01000036.1"/>
</dbReference>
<proteinExistence type="predicted"/>
<gene>
    <name evidence="2" type="ORF">SAMN05660649_05081</name>
</gene>
<evidence type="ECO:0000259" key="1">
    <source>
        <dbReference type="Pfam" id="PF12728"/>
    </source>
</evidence>
<feature type="domain" description="Helix-turn-helix" evidence="1">
    <location>
        <begin position="48"/>
        <end position="88"/>
    </location>
</feature>
<accession>A0A1I2ZRC7</accession>